<gene>
    <name evidence="1" type="ORF">METZ01_LOCUS26959</name>
</gene>
<sequence>MGGLDARSAHAIIAPAWLHAWPPELNG</sequence>
<organism evidence="1">
    <name type="scientific">marine metagenome</name>
    <dbReference type="NCBI Taxonomy" id="408172"/>
    <lineage>
        <taxon>unclassified sequences</taxon>
        <taxon>metagenomes</taxon>
        <taxon>ecological metagenomes</taxon>
    </lineage>
</organism>
<protein>
    <submittedName>
        <fullName evidence="1">Uncharacterized protein</fullName>
    </submittedName>
</protein>
<evidence type="ECO:0000313" key="1">
    <source>
        <dbReference type="EMBL" id="SUZ74105.1"/>
    </source>
</evidence>
<proteinExistence type="predicted"/>
<reference evidence="1" key="1">
    <citation type="submission" date="2018-05" db="EMBL/GenBank/DDBJ databases">
        <authorList>
            <person name="Lanie J.A."/>
            <person name="Ng W.-L."/>
            <person name="Kazmierczak K.M."/>
            <person name="Andrzejewski T.M."/>
            <person name="Davidsen T.M."/>
            <person name="Wayne K.J."/>
            <person name="Tettelin H."/>
            <person name="Glass J.I."/>
            <person name="Rusch D."/>
            <person name="Podicherti R."/>
            <person name="Tsui H.-C.T."/>
            <person name="Winkler M.E."/>
        </authorList>
    </citation>
    <scope>NUCLEOTIDE SEQUENCE</scope>
</reference>
<dbReference type="EMBL" id="UINC01001200">
    <property type="protein sequence ID" value="SUZ74105.1"/>
    <property type="molecule type" value="Genomic_DNA"/>
</dbReference>
<dbReference type="AlphaFoldDB" id="A0A381Q433"/>
<accession>A0A381Q433</accession>
<name>A0A381Q433_9ZZZZ</name>